<feature type="region of interest" description="Disordered" evidence="1">
    <location>
        <begin position="65"/>
        <end position="97"/>
    </location>
</feature>
<organism evidence="2">
    <name type="scientific">Chlamydomonas leiostraca</name>
    <dbReference type="NCBI Taxonomy" id="1034604"/>
    <lineage>
        <taxon>Eukaryota</taxon>
        <taxon>Viridiplantae</taxon>
        <taxon>Chlorophyta</taxon>
        <taxon>core chlorophytes</taxon>
        <taxon>Chlorophyceae</taxon>
        <taxon>CS clade</taxon>
        <taxon>Chlamydomonadales</taxon>
        <taxon>Chlamydomonadaceae</taxon>
        <taxon>Chlamydomonas</taxon>
    </lineage>
</organism>
<feature type="region of interest" description="Disordered" evidence="1">
    <location>
        <begin position="31"/>
        <end position="50"/>
    </location>
</feature>
<evidence type="ECO:0000256" key="1">
    <source>
        <dbReference type="SAM" id="MobiDB-lite"/>
    </source>
</evidence>
<dbReference type="AlphaFoldDB" id="A0A7S0RQ85"/>
<evidence type="ECO:0000313" key="2">
    <source>
        <dbReference type="EMBL" id="CAD8684041.1"/>
    </source>
</evidence>
<reference evidence="2" key="1">
    <citation type="submission" date="2021-01" db="EMBL/GenBank/DDBJ databases">
        <authorList>
            <person name="Corre E."/>
            <person name="Pelletier E."/>
            <person name="Niang G."/>
            <person name="Scheremetjew M."/>
            <person name="Finn R."/>
            <person name="Kale V."/>
            <person name="Holt S."/>
            <person name="Cochrane G."/>
            <person name="Meng A."/>
            <person name="Brown T."/>
            <person name="Cohen L."/>
        </authorList>
    </citation>
    <scope>NUCLEOTIDE SEQUENCE</scope>
    <source>
        <strain evidence="2">SAG 11-49</strain>
    </source>
</reference>
<proteinExistence type="predicted"/>
<sequence length="197" mass="20147">MLARGMHTGRCQQLPKGVASNLSGTRYQHIAQPAVPPRSRSATCPASSSSSSSAGDFAAMLMAQAATGEAPPSKPGAGSVPKVAGGSSKAPATDASSSSRAQFVEGVQAQLAAACAQHGPMVASVLSQQLAALVPVDREARSQWFYAFDPAQRLTSQQSSLSAYPNVCRATAAAITTLPEGHLLRLLLAPPPSPRAK</sequence>
<protein>
    <submittedName>
        <fullName evidence="2">Uncharacterized protein</fullName>
    </submittedName>
</protein>
<feature type="compositionally biased region" description="Low complexity" evidence="1">
    <location>
        <begin position="37"/>
        <end position="50"/>
    </location>
</feature>
<gene>
    <name evidence="2" type="ORF">CLEI1391_LOCUS11554</name>
</gene>
<name>A0A7S0RQ85_9CHLO</name>
<accession>A0A7S0RQ85</accession>
<dbReference type="EMBL" id="HBFB01020594">
    <property type="protein sequence ID" value="CAD8684041.1"/>
    <property type="molecule type" value="Transcribed_RNA"/>
</dbReference>